<dbReference type="InterPro" id="IPR011010">
    <property type="entry name" value="DNA_brk_join_enz"/>
</dbReference>
<organism evidence="5">
    <name type="scientific">marine sediment metagenome</name>
    <dbReference type="NCBI Taxonomy" id="412755"/>
    <lineage>
        <taxon>unclassified sequences</taxon>
        <taxon>metagenomes</taxon>
        <taxon>ecological metagenomes</taxon>
    </lineage>
</organism>
<feature type="compositionally biased region" description="Polar residues" evidence="3">
    <location>
        <begin position="170"/>
        <end position="180"/>
    </location>
</feature>
<dbReference type="GO" id="GO:0003677">
    <property type="term" value="F:DNA binding"/>
    <property type="evidence" value="ECO:0007669"/>
    <property type="project" value="UniProtKB-KW"/>
</dbReference>
<evidence type="ECO:0000259" key="4">
    <source>
        <dbReference type="PROSITE" id="PS51898"/>
    </source>
</evidence>
<gene>
    <name evidence="5" type="ORF">LCGC14_2743390</name>
</gene>
<dbReference type="AlphaFoldDB" id="A0A0F8Z3U9"/>
<protein>
    <recommendedName>
        <fullName evidence="4">Tyr recombinase domain-containing protein</fullName>
    </recommendedName>
</protein>
<dbReference type="InterPro" id="IPR002104">
    <property type="entry name" value="Integrase_catalytic"/>
</dbReference>
<dbReference type="Pfam" id="PF00589">
    <property type="entry name" value="Phage_integrase"/>
    <property type="match status" value="1"/>
</dbReference>
<evidence type="ECO:0000256" key="2">
    <source>
        <dbReference type="ARBA" id="ARBA00023172"/>
    </source>
</evidence>
<dbReference type="GO" id="GO:0006310">
    <property type="term" value="P:DNA recombination"/>
    <property type="evidence" value="ECO:0007669"/>
    <property type="project" value="UniProtKB-KW"/>
</dbReference>
<dbReference type="PANTHER" id="PTHR30349:SF41">
    <property type="entry name" value="INTEGRASE_RECOMBINASE PROTEIN MJ0367-RELATED"/>
    <property type="match status" value="1"/>
</dbReference>
<proteinExistence type="predicted"/>
<dbReference type="PROSITE" id="PS51898">
    <property type="entry name" value="TYR_RECOMBINASE"/>
    <property type="match status" value="1"/>
</dbReference>
<dbReference type="SUPFAM" id="SSF56349">
    <property type="entry name" value="DNA breaking-rejoining enzymes"/>
    <property type="match status" value="1"/>
</dbReference>
<dbReference type="GO" id="GO:0015074">
    <property type="term" value="P:DNA integration"/>
    <property type="evidence" value="ECO:0007669"/>
    <property type="project" value="InterPro"/>
</dbReference>
<evidence type="ECO:0000256" key="3">
    <source>
        <dbReference type="SAM" id="MobiDB-lite"/>
    </source>
</evidence>
<feature type="non-terminal residue" evidence="5">
    <location>
        <position position="1"/>
    </location>
</feature>
<dbReference type="Gene3D" id="1.10.443.10">
    <property type="entry name" value="Intergrase catalytic core"/>
    <property type="match status" value="1"/>
</dbReference>
<reference evidence="5" key="1">
    <citation type="journal article" date="2015" name="Nature">
        <title>Complex archaea that bridge the gap between prokaryotes and eukaryotes.</title>
        <authorList>
            <person name="Spang A."/>
            <person name="Saw J.H."/>
            <person name="Jorgensen S.L."/>
            <person name="Zaremba-Niedzwiedzka K."/>
            <person name="Martijn J."/>
            <person name="Lind A.E."/>
            <person name="van Eijk R."/>
            <person name="Schleper C."/>
            <person name="Guy L."/>
            <person name="Ettema T.J."/>
        </authorList>
    </citation>
    <scope>NUCLEOTIDE SEQUENCE</scope>
</reference>
<comment type="caution">
    <text evidence="5">The sequence shown here is derived from an EMBL/GenBank/DDBJ whole genome shotgun (WGS) entry which is preliminary data.</text>
</comment>
<evidence type="ECO:0000313" key="5">
    <source>
        <dbReference type="EMBL" id="KKK88417.1"/>
    </source>
</evidence>
<feature type="domain" description="Tyr recombinase" evidence="4">
    <location>
        <begin position="1"/>
        <end position="168"/>
    </location>
</feature>
<evidence type="ECO:0000256" key="1">
    <source>
        <dbReference type="ARBA" id="ARBA00023125"/>
    </source>
</evidence>
<dbReference type="EMBL" id="LAZR01049961">
    <property type="protein sequence ID" value="KKK88417.1"/>
    <property type="molecule type" value="Genomic_DNA"/>
</dbReference>
<name>A0A0F8Z3U9_9ZZZZ</name>
<accession>A0A0F8Z3U9</accession>
<keyword evidence="1" id="KW-0238">DNA-binding</keyword>
<dbReference type="InterPro" id="IPR013762">
    <property type="entry name" value="Integrase-like_cat_sf"/>
</dbReference>
<keyword evidence="2" id="KW-0233">DNA recombination</keyword>
<feature type="compositionally biased region" description="Basic and acidic residues" evidence="3">
    <location>
        <begin position="181"/>
        <end position="199"/>
    </location>
</feature>
<feature type="region of interest" description="Disordered" evidence="3">
    <location>
        <begin position="165"/>
        <end position="199"/>
    </location>
</feature>
<dbReference type="InterPro" id="IPR050090">
    <property type="entry name" value="Tyrosine_recombinase_XerCD"/>
</dbReference>
<sequence length="199" mass="21417">RASKLLSVEAIHAVIEAAKPTRDRLICRTLYLAGLREAELVRLNANDIQATPKGHVLSVQGKGNKQRTIALPPALAADLIAHRDSGPIFQSVRRNALSSSDIYRIVRKAGETAGYRVTPHALRHCCASHALDNGAPLHVVRDTLGHTSLSTTSIYAHSKPSDSAGMYLSDANSSAQNGNKSRPDEPIPKTHVLEHDGTD</sequence>
<dbReference type="PANTHER" id="PTHR30349">
    <property type="entry name" value="PHAGE INTEGRASE-RELATED"/>
    <property type="match status" value="1"/>
</dbReference>